<organism evidence="2 3">
    <name type="scientific">Aquincola tertiaricarbonis</name>
    <dbReference type="NCBI Taxonomy" id="391953"/>
    <lineage>
        <taxon>Bacteria</taxon>
        <taxon>Pseudomonadati</taxon>
        <taxon>Pseudomonadota</taxon>
        <taxon>Betaproteobacteria</taxon>
        <taxon>Burkholderiales</taxon>
        <taxon>Sphaerotilaceae</taxon>
        <taxon>Aquincola</taxon>
    </lineage>
</organism>
<keyword evidence="3" id="KW-1185">Reference proteome</keyword>
<dbReference type="RefSeq" id="WP_250200238.1">
    <property type="nucleotide sequence ID" value="NZ_CP097638.1"/>
</dbReference>
<dbReference type="Proteomes" id="UP001056201">
    <property type="component" value="Plasmid B"/>
</dbReference>
<feature type="domain" description="Serine aminopeptidase S33" evidence="1">
    <location>
        <begin position="15"/>
        <end position="124"/>
    </location>
</feature>
<dbReference type="InterPro" id="IPR003718">
    <property type="entry name" value="OsmC/Ohr_fam"/>
</dbReference>
<dbReference type="Pfam" id="PF12146">
    <property type="entry name" value="Hydrolase_4"/>
    <property type="match status" value="1"/>
</dbReference>
<sequence length="395" mass="42353">MLAGVIEWPPHGKPRAWAIFAHCFTCGKNSLAATRISRALAERGIATLRFDFTGLGESGGEFGDAGFAADVADLVAAAHWLAATHGQPSLLLGHSLGGTAALMAAGELPGVAAVVTIGAPATAQHVLRHIQPTGDVRNTQVLVKIGGRGFHVHAEFLNTLNRWDGSQALPKLPGALLVMHASADDVVGVEQAHSIYKAAAHPKSFVSLDDADHLLSRQSDADYVADVVGAWVSRYLPAELAAEGADVESDGLRAGEVWVGEHDRVFWRAMRAGRHHIDADEPAELGGGDRGPTPYDLLLMSLGSCTSMTLRQYAQRKGYPLRDVQIRLKHERVHATDCAACDGRDGRVELISREVVLDGPLSQAQREDLLRIADRCPVHRTLEGRPVITSRLGYD</sequence>
<dbReference type="Gene3D" id="3.30.300.20">
    <property type="match status" value="1"/>
</dbReference>
<dbReference type="SUPFAM" id="SSF82784">
    <property type="entry name" value="OsmC-like"/>
    <property type="match status" value="1"/>
</dbReference>
<proteinExistence type="predicted"/>
<evidence type="ECO:0000313" key="3">
    <source>
        <dbReference type="Proteomes" id="UP001056201"/>
    </source>
</evidence>
<dbReference type="InterPro" id="IPR022742">
    <property type="entry name" value="Hydrolase_4"/>
</dbReference>
<gene>
    <name evidence="2" type="ORF">MW290_32395</name>
</gene>
<dbReference type="InterPro" id="IPR036102">
    <property type="entry name" value="OsmC/Ohrsf"/>
</dbReference>
<dbReference type="SUPFAM" id="SSF53474">
    <property type="entry name" value="alpha/beta-Hydrolases"/>
    <property type="match status" value="1"/>
</dbReference>
<dbReference type="PANTHER" id="PTHR39624:SF2">
    <property type="entry name" value="OSMC-LIKE PROTEIN"/>
    <property type="match status" value="1"/>
</dbReference>
<accession>A0ABY4SHS7</accession>
<name>A0ABY4SHS7_AQUTE</name>
<geneLocation type="plasmid" evidence="2 3">
    <name>B</name>
</geneLocation>
<dbReference type="Gene3D" id="3.40.50.1820">
    <property type="entry name" value="alpha/beta hydrolase"/>
    <property type="match status" value="1"/>
</dbReference>
<dbReference type="EMBL" id="CP097638">
    <property type="protein sequence ID" value="URI12069.1"/>
    <property type="molecule type" value="Genomic_DNA"/>
</dbReference>
<dbReference type="InterPro" id="IPR015946">
    <property type="entry name" value="KH_dom-like_a/b"/>
</dbReference>
<reference evidence="2" key="1">
    <citation type="submission" date="2022-05" db="EMBL/GenBank/DDBJ databases">
        <title>An RpoN-dependent PEP-CTERM gene is involved in floc formation of an Aquincola tertiaricarbonis strain.</title>
        <authorList>
            <person name="Qiu D."/>
            <person name="Xia M."/>
        </authorList>
    </citation>
    <scope>NUCLEOTIDE SEQUENCE</scope>
    <source>
        <strain evidence="2">RN12</strain>
        <plasmid evidence="2">B</plasmid>
    </source>
</reference>
<keyword evidence="2" id="KW-0378">Hydrolase</keyword>
<dbReference type="PANTHER" id="PTHR39624">
    <property type="entry name" value="PROTEIN INVOLVED IN RIMO-MEDIATED BETA-METHYLTHIOLATION OF RIBOSOMAL PROTEIN S12 YCAO"/>
    <property type="match status" value="1"/>
</dbReference>
<keyword evidence="2" id="KW-0614">Plasmid</keyword>
<evidence type="ECO:0000313" key="2">
    <source>
        <dbReference type="EMBL" id="URI12069.1"/>
    </source>
</evidence>
<dbReference type="InterPro" id="IPR029058">
    <property type="entry name" value="AB_hydrolase_fold"/>
</dbReference>
<protein>
    <submittedName>
        <fullName evidence="2">Bifunctional alpha/beta hydrolase/OsmC family protein</fullName>
    </submittedName>
</protein>
<evidence type="ECO:0000259" key="1">
    <source>
        <dbReference type="Pfam" id="PF12146"/>
    </source>
</evidence>
<dbReference type="GO" id="GO:0016787">
    <property type="term" value="F:hydrolase activity"/>
    <property type="evidence" value="ECO:0007669"/>
    <property type="project" value="UniProtKB-KW"/>
</dbReference>
<dbReference type="Pfam" id="PF02566">
    <property type="entry name" value="OsmC"/>
    <property type="match status" value="1"/>
</dbReference>